<evidence type="ECO:0000313" key="2">
    <source>
        <dbReference type="Proteomes" id="UP000712600"/>
    </source>
</evidence>
<proteinExistence type="predicted"/>
<accession>A0A8S9SEJ7</accession>
<evidence type="ECO:0000313" key="1">
    <source>
        <dbReference type="EMBL" id="KAF3599324.1"/>
    </source>
</evidence>
<sequence length="71" mass="8256">MVDGSWTSTTLFSSCGWIWMDSLGPWGRFNLWRCRTIDDKRLLCIQKWKHCDGNGRWAMGDGEYASAFDMT</sequence>
<dbReference type="EMBL" id="QGKX02000004">
    <property type="protein sequence ID" value="KAF3599324.1"/>
    <property type="molecule type" value="Genomic_DNA"/>
</dbReference>
<name>A0A8S9SEJ7_BRACR</name>
<organism evidence="1 2">
    <name type="scientific">Brassica cretica</name>
    <name type="common">Mustard</name>
    <dbReference type="NCBI Taxonomy" id="69181"/>
    <lineage>
        <taxon>Eukaryota</taxon>
        <taxon>Viridiplantae</taxon>
        <taxon>Streptophyta</taxon>
        <taxon>Embryophyta</taxon>
        <taxon>Tracheophyta</taxon>
        <taxon>Spermatophyta</taxon>
        <taxon>Magnoliopsida</taxon>
        <taxon>eudicotyledons</taxon>
        <taxon>Gunneridae</taxon>
        <taxon>Pentapetalae</taxon>
        <taxon>rosids</taxon>
        <taxon>malvids</taxon>
        <taxon>Brassicales</taxon>
        <taxon>Brassicaceae</taxon>
        <taxon>Brassiceae</taxon>
        <taxon>Brassica</taxon>
    </lineage>
</organism>
<comment type="caution">
    <text evidence="1">The sequence shown here is derived from an EMBL/GenBank/DDBJ whole genome shotgun (WGS) entry which is preliminary data.</text>
</comment>
<gene>
    <name evidence="1" type="ORF">F2Q69_00036582</name>
</gene>
<dbReference type="AlphaFoldDB" id="A0A8S9SEJ7"/>
<protein>
    <submittedName>
        <fullName evidence="1">Uncharacterized protein</fullName>
    </submittedName>
</protein>
<dbReference type="Proteomes" id="UP000712600">
    <property type="component" value="Unassembled WGS sequence"/>
</dbReference>
<reference evidence="1" key="1">
    <citation type="submission" date="2019-12" db="EMBL/GenBank/DDBJ databases">
        <title>Genome sequencing and annotation of Brassica cretica.</title>
        <authorList>
            <person name="Studholme D.J."/>
            <person name="Sarris P."/>
        </authorList>
    </citation>
    <scope>NUCLEOTIDE SEQUENCE</scope>
    <source>
        <strain evidence="1">PFS-109/04</strain>
        <tissue evidence="1">Leaf</tissue>
    </source>
</reference>